<accession>A0ABW3XKI5</accession>
<name>A0ABW3XKI5_9ACTN</name>
<protein>
    <submittedName>
        <fullName evidence="1">DUF6225 family protein</fullName>
    </submittedName>
</protein>
<gene>
    <name evidence="1" type="ORF">ACFQ5X_24505</name>
</gene>
<dbReference type="Proteomes" id="UP001597058">
    <property type="component" value="Unassembled WGS sequence"/>
</dbReference>
<evidence type="ECO:0000313" key="2">
    <source>
        <dbReference type="Proteomes" id="UP001597058"/>
    </source>
</evidence>
<dbReference type="Pfam" id="PF19735">
    <property type="entry name" value="DUF6225"/>
    <property type="match status" value="1"/>
</dbReference>
<proteinExistence type="predicted"/>
<dbReference type="RefSeq" id="WP_381328623.1">
    <property type="nucleotide sequence ID" value="NZ_JBHTMM010000033.1"/>
</dbReference>
<dbReference type="EMBL" id="JBHTMM010000033">
    <property type="protein sequence ID" value="MFD1309004.1"/>
    <property type="molecule type" value="Genomic_DNA"/>
</dbReference>
<sequence>MTTERQPWTVGQLREELAKYPDDTPLRVAVSDPTYPNEIVDWDHVVLGAARGQEKSNGGQVTMTPFLILESYPVDDEKAPGVGE</sequence>
<evidence type="ECO:0000313" key="1">
    <source>
        <dbReference type="EMBL" id="MFD1309004.1"/>
    </source>
</evidence>
<keyword evidence="2" id="KW-1185">Reference proteome</keyword>
<dbReference type="InterPro" id="IPR045772">
    <property type="entry name" value="DUF6225"/>
</dbReference>
<reference evidence="2" key="1">
    <citation type="journal article" date="2019" name="Int. J. Syst. Evol. Microbiol.">
        <title>The Global Catalogue of Microorganisms (GCM) 10K type strain sequencing project: providing services to taxonomists for standard genome sequencing and annotation.</title>
        <authorList>
            <consortium name="The Broad Institute Genomics Platform"/>
            <consortium name="The Broad Institute Genome Sequencing Center for Infectious Disease"/>
            <person name="Wu L."/>
            <person name="Ma J."/>
        </authorList>
    </citation>
    <scope>NUCLEOTIDE SEQUENCE [LARGE SCALE GENOMIC DNA]</scope>
    <source>
        <strain evidence="2">CGMCC 4.7020</strain>
    </source>
</reference>
<comment type="caution">
    <text evidence="1">The sequence shown here is derived from an EMBL/GenBank/DDBJ whole genome shotgun (WGS) entry which is preliminary data.</text>
</comment>
<organism evidence="1 2">
    <name type="scientific">Streptomyces kaempferi</name>
    <dbReference type="NCBI Taxonomy" id="333725"/>
    <lineage>
        <taxon>Bacteria</taxon>
        <taxon>Bacillati</taxon>
        <taxon>Actinomycetota</taxon>
        <taxon>Actinomycetes</taxon>
        <taxon>Kitasatosporales</taxon>
        <taxon>Streptomycetaceae</taxon>
        <taxon>Streptomyces</taxon>
    </lineage>
</organism>